<organism evidence="1 2">
    <name type="scientific">Streptomyces phage Immanuel3</name>
    <dbReference type="NCBI Taxonomy" id="2053813"/>
    <lineage>
        <taxon>Viruses</taxon>
        <taxon>Duplodnaviria</taxon>
        <taxon>Heunggongvirae</taxon>
        <taxon>Uroviricota</taxon>
        <taxon>Caudoviricetes</taxon>
        <taxon>Beephvirinae</taxon>
        <taxon>Immanueltrevirus</taxon>
        <taxon>Immanueltrevirus immanuel3</taxon>
    </lineage>
</organism>
<proteinExistence type="predicted"/>
<evidence type="ECO:0000313" key="2">
    <source>
        <dbReference type="Proteomes" id="UP000240216"/>
    </source>
</evidence>
<name>A0A2H4PR86_9CAUD</name>
<gene>
    <name evidence="1" type="ORF">SEA_IMMANUEL3_56</name>
</gene>
<keyword evidence="2" id="KW-1185">Reference proteome</keyword>
<sequence length="79" mass="8651">MSEAYLVLNETTFVSTDQVTTEASSLHATLGGAVKWLADKAEEHDVEIEDDANSVYIPAPPGSGIETDEYYIVEMELKD</sequence>
<accession>A0A2H4PR86</accession>
<dbReference type="Proteomes" id="UP000240216">
    <property type="component" value="Segment"/>
</dbReference>
<reference evidence="2" key="1">
    <citation type="submission" date="2017-11" db="EMBL/GenBank/DDBJ databases">
        <authorList>
            <person name="McClendondon-Moss T.O."/>
            <person name="Donegan-Quick R.D."/>
            <person name="Bhuiyan S."/>
            <person name="Visi D.K."/>
            <person name="Allen M.S."/>
            <person name="Hughes L.E."/>
            <person name="Garlena R.A."/>
            <person name="Russell D.A."/>
            <person name="Pope W.H."/>
            <person name="Jacobs-Sera D."/>
            <person name="Hendrix R.W."/>
            <person name="Hatfull G.F."/>
        </authorList>
    </citation>
    <scope>NUCLEOTIDE SEQUENCE [LARGE SCALE GENOMIC DNA]</scope>
</reference>
<protein>
    <submittedName>
        <fullName evidence="1">Uncharacterized protein</fullName>
    </submittedName>
</protein>
<dbReference type="EMBL" id="MG518520">
    <property type="protein sequence ID" value="ATW69414.1"/>
    <property type="molecule type" value="Genomic_DNA"/>
</dbReference>
<evidence type="ECO:0000313" key="1">
    <source>
        <dbReference type="EMBL" id="ATW69414.1"/>
    </source>
</evidence>